<dbReference type="Pfam" id="PF01936">
    <property type="entry name" value="NYN"/>
    <property type="match status" value="1"/>
</dbReference>
<feature type="domain" description="NYN" evidence="2">
    <location>
        <begin position="414"/>
        <end position="526"/>
    </location>
</feature>
<keyword evidence="4" id="KW-1185">Reference proteome</keyword>
<reference evidence="3" key="1">
    <citation type="submission" date="2021-02" db="EMBL/GenBank/DDBJ databases">
        <authorList>
            <person name="Dougan E. K."/>
            <person name="Rhodes N."/>
            <person name="Thang M."/>
            <person name="Chan C."/>
        </authorList>
    </citation>
    <scope>NUCLEOTIDE SEQUENCE</scope>
</reference>
<dbReference type="SUPFAM" id="SSF51197">
    <property type="entry name" value="Clavaminate synthase-like"/>
    <property type="match status" value="1"/>
</dbReference>
<dbReference type="GO" id="GO:0004540">
    <property type="term" value="F:RNA nuclease activity"/>
    <property type="evidence" value="ECO:0007669"/>
    <property type="project" value="InterPro"/>
</dbReference>
<evidence type="ECO:0000313" key="4">
    <source>
        <dbReference type="Proteomes" id="UP000654075"/>
    </source>
</evidence>
<evidence type="ECO:0000256" key="1">
    <source>
        <dbReference type="SAM" id="MobiDB-lite"/>
    </source>
</evidence>
<protein>
    <recommendedName>
        <fullName evidence="2">NYN domain-containing protein</fullName>
    </recommendedName>
</protein>
<accession>A0A813D772</accession>
<feature type="region of interest" description="Disordered" evidence="1">
    <location>
        <begin position="198"/>
        <end position="227"/>
    </location>
</feature>
<gene>
    <name evidence="3" type="ORF">PGLA1383_LOCUS645</name>
</gene>
<dbReference type="Pfam" id="PF05721">
    <property type="entry name" value="PhyH"/>
    <property type="match status" value="1"/>
</dbReference>
<dbReference type="Proteomes" id="UP000654075">
    <property type="component" value="Unassembled WGS sequence"/>
</dbReference>
<name>A0A813D772_POLGL</name>
<dbReference type="InterPro" id="IPR021139">
    <property type="entry name" value="NYN"/>
</dbReference>
<comment type="caution">
    <text evidence="3">The sequence shown here is derived from an EMBL/GenBank/DDBJ whole genome shotgun (WGS) entry which is preliminary data.</text>
</comment>
<evidence type="ECO:0000313" key="3">
    <source>
        <dbReference type="EMBL" id="CAE8581629.1"/>
    </source>
</evidence>
<organism evidence="3 4">
    <name type="scientific">Polarella glacialis</name>
    <name type="common">Dinoflagellate</name>
    <dbReference type="NCBI Taxonomy" id="89957"/>
    <lineage>
        <taxon>Eukaryota</taxon>
        <taxon>Sar</taxon>
        <taxon>Alveolata</taxon>
        <taxon>Dinophyceae</taxon>
        <taxon>Suessiales</taxon>
        <taxon>Suessiaceae</taxon>
        <taxon>Polarella</taxon>
    </lineage>
</organism>
<evidence type="ECO:0000259" key="2">
    <source>
        <dbReference type="Pfam" id="PF01936"/>
    </source>
</evidence>
<dbReference type="OrthoDB" id="5205629at2759"/>
<dbReference type="Gene3D" id="2.60.120.620">
    <property type="entry name" value="q2cbj1_9rhob like domain"/>
    <property type="match status" value="1"/>
</dbReference>
<dbReference type="Gene3D" id="3.40.50.1010">
    <property type="entry name" value="5'-nuclease"/>
    <property type="match status" value="1"/>
</dbReference>
<sequence length="629" mass="69591">MYVFNIAQRTGAGWDIHRDRWDLDTANLLPTFHADGTPKYATVWIALSEATPLNSCIYCLPKGSDRLYFGPDDRADYESPQLHAGVQEIRALPAKPGDVYAWSHRLLHWGSSSTSRASCPRVALSFSVASPQFEKPILVRGPRALPSAWCYVLTSWLCIRVAMAASPKTKGYAMDADATEDPGITQPLLDAQRAAMEKAASTAQKQRGATDDADVHVPETSEDIGDAAPSAEPIAAWRRPESPSVGMACYIRAFECSADGFELAHEQRELESNADATFEKWQHWPIYDSMNSAEDAAFPTELPLLPEDAEFPWMKRFHEAALKKYENARMQLCADKLREELERDSFDFAFDCHIAVCARMVWAERQGQLTRNDGFAMKAAAGAQKVDASAKAVQVDASAKAVQASKGQKVTAPRIALFIDGDQVGKNAFQPILDSSRHLGEIVDRRAYVTEHLAELWAGELARHDIRPVVVRRISGGARSPVDMAIAMDIVELCEQSRSGTLAGVAIASDDLDFLDILEHTRGCGMKAWLCRRATAYHRDLMPEVGVEIIPYGLARSMDQLPKFSTLMSMHLGVAQQHGMVPIHDDLRIEVDKDILIELGSKLSQLGYDTSQRKVNRRILFFMSTGLGP</sequence>
<proteinExistence type="predicted"/>
<dbReference type="AlphaFoldDB" id="A0A813D772"/>
<dbReference type="EMBL" id="CAJNNV010000149">
    <property type="protein sequence ID" value="CAE8581629.1"/>
    <property type="molecule type" value="Genomic_DNA"/>
</dbReference>
<feature type="compositionally biased region" description="Basic and acidic residues" evidence="1">
    <location>
        <begin position="208"/>
        <end position="219"/>
    </location>
</feature>
<dbReference type="InterPro" id="IPR008775">
    <property type="entry name" value="Phytyl_CoA_dOase-like"/>
</dbReference>